<sequence>MGLFKKETRSSITPSAPVIFVPQNGFTLVTSGEQAVNATPALSSAISTISNDMNAVRFTGGQSKVLNKTNFTDIYRALLIDGNAYMLIQKGANGIVTDLVPVNNSDVTINYEKGKVTYTVNNTSGDEPYNSGIYDDSQVLAFVMNRGIHGIERLIGHSPIESLKTVLEQSQLANKQIESVLKESISPKLHLELMADAEDETKAKIKQAFMNANENDSVIISDSQIKVSKLFTNDSSNDNLVNLSKTLSDSVNSVATAFNIPSSKVGNSGSDDAQSSVDMIEKQYLDSLIHNYLSIILNELHSKISDSIGLDITSLTDFDNSKLIQQTINLVGAGILPVDEAHTILVKKGVLNE</sequence>
<dbReference type="InterPro" id="IPR006944">
    <property type="entry name" value="Phage/GTA_portal"/>
</dbReference>
<dbReference type="Proteomes" id="UP001242903">
    <property type="component" value="Unassembled WGS sequence"/>
</dbReference>
<comment type="caution">
    <text evidence="1">The sequence shown here is derived from an EMBL/GenBank/DDBJ whole genome shotgun (WGS) entry which is preliminary data.</text>
</comment>
<accession>A0ABT7S1Q4</accession>
<keyword evidence="2" id="KW-1185">Reference proteome</keyword>
<name>A0ABT7S1Q4_9LACO</name>
<evidence type="ECO:0000313" key="1">
    <source>
        <dbReference type="EMBL" id="MDM7647495.1"/>
    </source>
</evidence>
<organism evidence="1 2">
    <name type="scientific">Leuconostoc falkenbergense</name>
    <dbReference type="NCBI Taxonomy" id="2766470"/>
    <lineage>
        <taxon>Bacteria</taxon>
        <taxon>Bacillati</taxon>
        <taxon>Bacillota</taxon>
        <taxon>Bacilli</taxon>
        <taxon>Lactobacillales</taxon>
        <taxon>Lactobacillaceae</taxon>
        <taxon>Leuconostoc</taxon>
    </lineage>
</organism>
<evidence type="ECO:0000313" key="2">
    <source>
        <dbReference type="Proteomes" id="UP001242903"/>
    </source>
</evidence>
<gene>
    <name evidence="1" type="ORF">QUE93_10800</name>
</gene>
<protein>
    <submittedName>
        <fullName evidence="1">Phage portal protein</fullName>
    </submittedName>
</protein>
<proteinExistence type="predicted"/>
<reference evidence="1 2" key="1">
    <citation type="submission" date="2023-06" db="EMBL/GenBank/DDBJ databases">
        <title>Draft Genome Sequences of lactic acid bacteria strains isolated from fermented milk products.</title>
        <authorList>
            <person name="Elcheninov A.G."/>
            <person name="Klyukina A."/>
            <person name="Zayulina K.S."/>
            <person name="Gavirova L.A."/>
            <person name="Shcherbakova P.A."/>
            <person name="Shestakov A.I."/>
            <person name="Kublanov I.V."/>
            <person name="Kochetkova T.V."/>
        </authorList>
    </citation>
    <scope>NUCLEOTIDE SEQUENCE [LARGE SCALE GENOMIC DNA]</scope>
    <source>
        <strain evidence="1 2">TOM.81</strain>
    </source>
</reference>
<dbReference type="Pfam" id="PF04860">
    <property type="entry name" value="Phage_portal"/>
    <property type="match status" value="1"/>
</dbReference>
<dbReference type="RefSeq" id="WP_289457230.1">
    <property type="nucleotide sequence ID" value="NZ_JAUCAQ010000037.1"/>
</dbReference>
<dbReference type="EMBL" id="JAUCAQ010000037">
    <property type="protein sequence ID" value="MDM7647495.1"/>
    <property type="molecule type" value="Genomic_DNA"/>
</dbReference>